<feature type="region of interest" description="Disordered" evidence="1">
    <location>
        <begin position="86"/>
        <end position="112"/>
    </location>
</feature>
<dbReference type="EMBL" id="RQTK01000377">
    <property type="protein sequence ID" value="RUS80709.1"/>
    <property type="molecule type" value="Genomic_DNA"/>
</dbReference>
<evidence type="ECO:0000256" key="1">
    <source>
        <dbReference type="SAM" id="MobiDB-lite"/>
    </source>
</evidence>
<accession>A0A433TGQ0</accession>
<sequence>MSWRRTNYREMDVYSVPSLERAREDLSWLVSQLKLPYSMRESHSQSPLNVWEGEAGMMEHMTLHFPLPSKPGNVDLRHSESVACSRSGSSIHADLPAKQTLDTDEARGRKRKSTYDDQILLDYFEPLHHRISATPSVNVQPENLTSKNTSNFTQDVDVIVIDDDDDENDDYHDDGFVKNIKAAQEAEPPEPVHPSTSMNTHNKAVDKSLKTGEHNQITNTTVDNPCYLSVDEKSCMDSNSIDKTDKESVSSMSSRLLYDQTMPHRVSLTFSREEQTQLHSEVPSALSCMEIKIDFDTGHASLKPEPANSATCDVKGKDCTTSNVLDLTNSPENGPAKDLVKQQVAEAETTFALKTKLDEWSGSIQYIQSIFNELQMSLISGVEDYPEKFYQSWRQVCFLVECIHTDMEVERMALCPENTQIKFILSKNLIKQIGNFTAQKTCKKLEQMKTTLNSMRKALEALYVGNKTIFHEYNKKIKNDELKIKNPRLYSLNKHNRYLYYRRGKPLSLHLTPGISAGLYGKEERMLARYANWLLQVNALSRTRITAPSTKTSDNHNRLSEEAVRKPKLFSTGFTDNSGSRPLCSYSADQKYNSDTEIFTPQDHSSTRSSQAMFDGTGTTEVAGDDFQTHQVSSPYTGAAQLFDAKFEEWESTVKYIVNVVSLTRSEIYNSLKSVKPTISAEKQSKMNPMKRDLLHEKFRTLAGLCYITEHLYFQIELERMVMVPSSKSQGWLFSADLEFTLGKSASCSFTKRHKTLKKHLANSALIILKLFKDTDLKDSIKLFNKKVAKGGLKFKVLNLIHLEKSDRFAKLLSASGLKHMPTSQGFDQAFFSSEEKILQLPLKLTMLPIDFFFCKVIKFSETSQSRSGQDGLELCTEFQNLCRKWESLASEIKKKFEELDASLRALEKISPANNEADMASTNTENAHMSSMSTTPSTNTETACQSLIQAGLSLQSLSTLFVCLAFSLTNTTCHFTNTWKLSKNVTKMVRLSGTSKDKEICEQFKTLYNTLRELEKNCYQVFSRNIDVLVAYNKQVDRNRQVQLPRLISNLAIQIKILLHKESILKTTSKSIGWFNEKTVNINAPAATNVVPSLASESLIANRKDCIQPGAFENESTLALDVQEKLGVSTDKPMSPKSCMLPPASSRVQKVSCVGRDGALLSGDSQRRDIPRVSVSGSKEYEEPVVVSRVTRQSTKKAQELQGNREARMEAHACTMESEHSLKSPTTSNLNTKNIHSFVLAPDAELELGFKLKNCQDLMTTCLKGLETSAKVEAETVRLRDKQCCEHGCSGVPLLDTLNSALIRAGGDKPLGLRLYLLRIDIENLKECLVKTKDEMGSTVLPQPTHCKLIIDISASLSYLQSLLNSDSYDAYRYGCEDLSLVNEDALKSIGLSKQDVITVDFQVVELLLEFLVDDLIRVMIEKREIIQVFFPHAEGIRKERYESN</sequence>
<keyword evidence="3" id="KW-1185">Reference proteome</keyword>
<dbReference type="OrthoDB" id="10622127at2759"/>
<gene>
    <name evidence="2" type="ORF">EGW08_011532</name>
</gene>
<protein>
    <submittedName>
        <fullName evidence="2">Uncharacterized protein</fullName>
    </submittedName>
</protein>
<evidence type="ECO:0000313" key="2">
    <source>
        <dbReference type="EMBL" id="RUS80709.1"/>
    </source>
</evidence>
<organism evidence="2 3">
    <name type="scientific">Elysia chlorotica</name>
    <name type="common">Eastern emerald elysia</name>
    <name type="synonym">Sea slug</name>
    <dbReference type="NCBI Taxonomy" id="188477"/>
    <lineage>
        <taxon>Eukaryota</taxon>
        <taxon>Metazoa</taxon>
        <taxon>Spiralia</taxon>
        <taxon>Lophotrochozoa</taxon>
        <taxon>Mollusca</taxon>
        <taxon>Gastropoda</taxon>
        <taxon>Heterobranchia</taxon>
        <taxon>Euthyneura</taxon>
        <taxon>Panpulmonata</taxon>
        <taxon>Sacoglossa</taxon>
        <taxon>Placobranchoidea</taxon>
        <taxon>Plakobranchidae</taxon>
        <taxon>Elysia</taxon>
    </lineage>
</organism>
<name>A0A433TGQ0_ELYCH</name>
<evidence type="ECO:0000313" key="3">
    <source>
        <dbReference type="Proteomes" id="UP000271974"/>
    </source>
</evidence>
<reference evidence="2 3" key="1">
    <citation type="submission" date="2019-01" db="EMBL/GenBank/DDBJ databases">
        <title>A draft genome assembly of the solar-powered sea slug Elysia chlorotica.</title>
        <authorList>
            <person name="Cai H."/>
            <person name="Li Q."/>
            <person name="Fang X."/>
            <person name="Li J."/>
            <person name="Curtis N.E."/>
            <person name="Altenburger A."/>
            <person name="Shibata T."/>
            <person name="Feng M."/>
            <person name="Maeda T."/>
            <person name="Schwartz J.A."/>
            <person name="Shigenobu S."/>
            <person name="Lundholm N."/>
            <person name="Nishiyama T."/>
            <person name="Yang H."/>
            <person name="Hasebe M."/>
            <person name="Li S."/>
            <person name="Pierce S.K."/>
            <person name="Wang J."/>
        </authorList>
    </citation>
    <scope>NUCLEOTIDE SEQUENCE [LARGE SCALE GENOMIC DNA]</scope>
    <source>
        <strain evidence="2">EC2010</strain>
        <tissue evidence="2">Whole organism of an adult</tissue>
    </source>
</reference>
<comment type="caution">
    <text evidence="2">The sequence shown here is derived from an EMBL/GenBank/DDBJ whole genome shotgun (WGS) entry which is preliminary data.</text>
</comment>
<dbReference type="Proteomes" id="UP000271974">
    <property type="component" value="Unassembled WGS sequence"/>
</dbReference>
<proteinExistence type="predicted"/>